<reference evidence="3 4" key="1">
    <citation type="submission" date="2018-01" db="EMBL/GenBank/DDBJ databases">
        <authorList>
            <person name="Gaut B.S."/>
            <person name="Morton B.R."/>
            <person name="Clegg M.T."/>
            <person name="Duvall M.R."/>
        </authorList>
    </citation>
    <scope>NUCLEOTIDE SEQUENCE [LARGE SCALE GENOMIC DNA]</scope>
    <source>
        <strain evidence="3">Cupriavidus taiwanensis LMG 19425</strain>
        <plasmid evidence="4">Plasmid ii</plasmid>
    </source>
</reference>
<accession>A0A375ISE8</accession>
<dbReference type="EMBL" id="LT991977">
    <property type="protein sequence ID" value="SPK76549.1"/>
    <property type="molecule type" value="Genomic_DNA"/>
</dbReference>
<evidence type="ECO:0000259" key="2">
    <source>
        <dbReference type="Pfam" id="PF13490"/>
    </source>
</evidence>
<protein>
    <recommendedName>
        <fullName evidence="2">Putative zinc-finger domain-containing protein</fullName>
    </recommendedName>
</protein>
<geneLocation type="plasmid" evidence="3">
    <name>II</name>
</geneLocation>
<feature type="domain" description="Putative zinc-finger" evidence="2">
    <location>
        <begin position="36"/>
        <end position="69"/>
    </location>
</feature>
<dbReference type="Gene3D" id="1.10.10.1320">
    <property type="entry name" value="Anti-sigma factor, zinc-finger domain"/>
    <property type="match status" value="1"/>
</dbReference>
<dbReference type="InterPro" id="IPR041916">
    <property type="entry name" value="Anti_sigma_zinc_sf"/>
</dbReference>
<evidence type="ECO:0000313" key="4">
    <source>
        <dbReference type="Proteomes" id="UP000255505"/>
    </source>
</evidence>
<gene>
    <name evidence="3" type="ORF">CT19425_MP80178</name>
</gene>
<feature type="region of interest" description="Disordered" evidence="1">
    <location>
        <begin position="1"/>
        <end position="33"/>
    </location>
</feature>
<evidence type="ECO:0000256" key="1">
    <source>
        <dbReference type="SAM" id="MobiDB-lite"/>
    </source>
</evidence>
<organism evidence="3 4">
    <name type="scientific">Cupriavidus taiwanensis</name>
    <dbReference type="NCBI Taxonomy" id="164546"/>
    <lineage>
        <taxon>Bacteria</taxon>
        <taxon>Pseudomonadati</taxon>
        <taxon>Pseudomonadota</taxon>
        <taxon>Betaproteobacteria</taxon>
        <taxon>Burkholderiales</taxon>
        <taxon>Burkholderiaceae</taxon>
        <taxon>Cupriavidus</taxon>
    </lineage>
</organism>
<dbReference type="InterPro" id="IPR027383">
    <property type="entry name" value="Znf_put"/>
</dbReference>
<sequence>MSPTPRPRHRTAAEPPPTNMPETPPSRPPRRLLPDCEEVHHLTMKSLDLPLSWAERLRMRSHLAICDACTRFSAQMRTLREAMHRLGRDE</sequence>
<name>A0A375ISE8_9BURK</name>
<dbReference type="Pfam" id="PF13490">
    <property type="entry name" value="zf-HC2"/>
    <property type="match status" value="1"/>
</dbReference>
<keyword evidence="3" id="KW-0614">Plasmid</keyword>
<proteinExistence type="predicted"/>
<evidence type="ECO:0000313" key="3">
    <source>
        <dbReference type="EMBL" id="SPK76549.1"/>
    </source>
</evidence>
<dbReference type="AlphaFoldDB" id="A0A375ISE8"/>
<dbReference type="Proteomes" id="UP000255505">
    <property type="component" value="Plasmid II"/>
</dbReference>
<feature type="compositionally biased region" description="Pro residues" evidence="1">
    <location>
        <begin position="14"/>
        <end position="27"/>
    </location>
</feature>
<feature type="compositionally biased region" description="Basic residues" evidence="1">
    <location>
        <begin position="1"/>
        <end position="10"/>
    </location>
</feature>